<evidence type="ECO:0000313" key="6">
    <source>
        <dbReference type="Proteomes" id="UP000809789"/>
    </source>
</evidence>
<comment type="similarity">
    <text evidence="2">Belongs to the DapA family.</text>
</comment>
<gene>
    <name evidence="5" type="ORF">KVT40_006365</name>
</gene>
<dbReference type="PRINTS" id="PR00146">
    <property type="entry name" value="DHPICSNTHASE"/>
</dbReference>
<comment type="caution">
    <text evidence="5">The sequence shown here is derived from an EMBL/GenBank/DDBJ whole genome shotgun (WGS) entry which is preliminary data.</text>
</comment>
<dbReference type="InterPro" id="IPR002220">
    <property type="entry name" value="DapA-like"/>
</dbReference>
<dbReference type="CDD" id="cd00408">
    <property type="entry name" value="DHDPS-like"/>
    <property type="match status" value="1"/>
</dbReference>
<dbReference type="PANTHER" id="PTHR12128:SF66">
    <property type="entry name" value="4-HYDROXY-2-OXOGLUTARATE ALDOLASE, MITOCHONDRIAL"/>
    <property type="match status" value="1"/>
</dbReference>
<keyword evidence="6" id="KW-1185">Reference proteome</keyword>
<name>A0A8K0PHU6_9PEZI</name>
<keyword evidence="1 2" id="KW-0456">Lyase</keyword>
<feature type="active site" description="Proton donor/acceptor" evidence="3">
    <location>
        <position position="144"/>
    </location>
</feature>
<evidence type="ECO:0008006" key="7">
    <source>
        <dbReference type="Google" id="ProtNLM"/>
    </source>
</evidence>
<evidence type="ECO:0000313" key="5">
    <source>
        <dbReference type="EMBL" id="KAG8625964.1"/>
    </source>
</evidence>
<evidence type="ECO:0000256" key="4">
    <source>
        <dbReference type="PIRSR" id="PIRSR001365-2"/>
    </source>
</evidence>
<dbReference type="InterPro" id="IPR013785">
    <property type="entry name" value="Aldolase_TIM"/>
</dbReference>
<feature type="active site" description="Schiff-base intermediate with substrate" evidence="3">
    <location>
        <position position="173"/>
    </location>
</feature>
<reference evidence="5" key="1">
    <citation type="submission" date="2021-07" db="EMBL/GenBank/DDBJ databases">
        <title>Elsinoe batatas strain:CRI-CJ2 Genome sequencing and assembly.</title>
        <authorList>
            <person name="Huang L."/>
        </authorList>
    </citation>
    <scope>NUCLEOTIDE SEQUENCE</scope>
    <source>
        <strain evidence="5">CRI-CJ2</strain>
    </source>
</reference>
<dbReference type="PANTHER" id="PTHR12128">
    <property type="entry name" value="DIHYDRODIPICOLINATE SYNTHASE"/>
    <property type="match status" value="1"/>
</dbReference>
<dbReference type="SUPFAM" id="SSF51569">
    <property type="entry name" value="Aldolase"/>
    <property type="match status" value="1"/>
</dbReference>
<dbReference type="Pfam" id="PF00701">
    <property type="entry name" value="DHDPS"/>
    <property type="match status" value="1"/>
</dbReference>
<sequence length="329" mass="35131">MSLNPGLFAPVPSPFTTDGREELALEPSRHQVSRLISAGIGTVVAGTLGEADMLTRDERSLLVRTAREVIDATKSEKVPLIAGAGGSSVKESVSLASDAKEAGADAVIVVAPAYFAFAYGKNREAVKDFFTSIADDSELPVMIYNIPFAAGGIDLDAAMLIELSEHQNIVGVKLTCASITKGHLLALDVDSAEYRERHHLPFLVLPGSSDYLLPALLARQHGCIAGPVNLYPKLLARIFSLGSQALQEGNMEKLLEAQRLQDIVTEADGVINRVGFLGIKAALDIHVAPKLGVEFVGGRCRKPLPEVGEEARRVLREGLGRVFEVENGS</sequence>
<dbReference type="EMBL" id="JAESVG020000007">
    <property type="protein sequence ID" value="KAG8625964.1"/>
    <property type="molecule type" value="Genomic_DNA"/>
</dbReference>
<evidence type="ECO:0000256" key="2">
    <source>
        <dbReference type="PIRNR" id="PIRNR001365"/>
    </source>
</evidence>
<protein>
    <recommendedName>
        <fullName evidence="7">L-threo-3-deoxy-hexylosonate aldolase</fullName>
    </recommendedName>
</protein>
<evidence type="ECO:0000256" key="3">
    <source>
        <dbReference type="PIRSR" id="PIRSR001365-1"/>
    </source>
</evidence>
<dbReference type="AlphaFoldDB" id="A0A8K0PHU6"/>
<dbReference type="Gene3D" id="3.20.20.70">
    <property type="entry name" value="Aldolase class I"/>
    <property type="match status" value="1"/>
</dbReference>
<dbReference type="PIRSF" id="PIRSF001365">
    <property type="entry name" value="DHDPS"/>
    <property type="match status" value="1"/>
</dbReference>
<dbReference type="GO" id="GO:0008840">
    <property type="term" value="F:4-hydroxy-tetrahydrodipicolinate synthase activity"/>
    <property type="evidence" value="ECO:0007669"/>
    <property type="project" value="TreeGrafter"/>
</dbReference>
<dbReference type="SMART" id="SM01130">
    <property type="entry name" value="DHDPS"/>
    <property type="match status" value="1"/>
</dbReference>
<dbReference type="Proteomes" id="UP000809789">
    <property type="component" value="Unassembled WGS sequence"/>
</dbReference>
<organism evidence="5 6">
    <name type="scientific">Elsinoe batatas</name>
    <dbReference type="NCBI Taxonomy" id="2601811"/>
    <lineage>
        <taxon>Eukaryota</taxon>
        <taxon>Fungi</taxon>
        <taxon>Dikarya</taxon>
        <taxon>Ascomycota</taxon>
        <taxon>Pezizomycotina</taxon>
        <taxon>Dothideomycetes</taxon>
        <taxon>Dothideomycetidae</taxon>
        <taxon>Myriangiales</taxon>
        <taxon>Elsinoaceae</taxon>
        <taxon>Elsinoe</taxon>
    </lineage>
</organism>
<feature type="binding site" evidence="4">
    <location>
        <position position="224"/>
    </location>
    <ligand>
        <name>pyruvate</name>
        <dbReference type="ChEBI" id="CHEBI:15361"/>
    </ligand>
</feature>
<accession>A0A8K0PHU6</accession>
<dbReference type="OrthoDB" id="191315at2759"/>
<proteinExistence type="inferred from homology"/>
<evidence type="ECO:0000256" key="1">
    <source>
        <dbReference type="ARBA" id="ARBA00023239"/>
    </source>
</evidence>